<evidence type="ECO:0000256" key="11">
    <source>
        <dbReference type="PROSITE-ProRule" id="PRU01360"/>
    </source>
</evidence>
<comment type="subcellular location">
    <subcellularLocation>
        <location evidence="1 11">Cell outer membrane</location>
        <topology evidence="1 11">Multi-pass membrane protein</topology>
    </subcellularLocation>
</comment>
<sequence>MFKKSLINLALAGALLPSYELLANANDVIHQGIDDETEVLVVIGKTPRKVQDVVGAVTVINSEAINQQLVHSIADLVRYEIGINVINAGSRFGDSNIAIRGISGNRIATEIDGVPVAEQFNVGSYSNSGRNTIDPDLIKQVEILRGPASSLYGSDAIGGVISYVTKKPTDLLSQTDNRVYLDLKAGHYAIDDSNAISLNTAFADGKSSALISGSLRKGHELDRHISSDFAKDSQNNETKSLLAKYHYDISDNQELSISYDYFTRENQSDIRSILGIGRFASTNLLLGDDEITRENILVTYDFVLDSAWLEGGYIRLYDQKTETIQLTEEARVSRGKAYLYDRSFFFEQDIQGLRLNFYTNVNNQHTSQHIGYGLEISNSKTTERRDGIQTNLATGDSTNTILSEVFPVRDFPISEVKETGIYINDEITFDGTNFTIITAIRYDKYELSPKTDSIYLEDNPATEVVHISEDSISPKFSVVYQINNDSKVYLQYVKGFRAPPFEDANIGLDIPMFKMRAIPNAELKSETTHGYEVGYSIGLEQHQFNVVGFFNDYQDFIQTKVNLGFDPLVQRIIFQSQNIDNAEIYGLEFSYKGQFKNIFNSQNNVNSYANIFWSKGENKDSNQPLNEVQPNHALLGLQWLNENETFSIALNANIVDGKSDIDDPDKTLTTTAGYATFDVIANYHVNDKITIAGAIYNLTNKQYWQWSDVNGFEAEDPLLATLAAAGINGSIQLKYAW</sequence>
<evidence type="ECO:0000256" key="1">
    <source>
        <dbReference type="ARBA" id="ARBA00004571"/>
    </source>
</evidence>
<proteinExistence type="inferred from homology"/>
<protein>
    <submittedName>
        <fullName evidence="16">TonB-dependent hemoglobin/transferrin/lactoferrin family receptor</fullName>
    </submittedName>
</protein>
<evidence type="ECO:0000313" key="16">
    <source>
        <dbReference type="EMBL" id="MDT0602906.1"/>
    </source>
</evidence>
<evidence type="ECO:0000256" key="2">
    <source>
        <dbReference type="ARBA" id="ARBA00008143"/>
    </source>
</evidence>
<name>A0ABU2ZY97_9GAMM</name>
<reference evidence="16 17" key="1">
    <citation type="submission" date="2023-09" db="EMBL/GenBank/DDBJ databases">
        <authorList>
            <person name="Rey-Velasco X."/>
        </authorList>
    </citation>
    <scope>NUCLEOTIDE SEQUENCE [LARGE SCALE GENOMIC DNA]</scope>
    <source>
        <strain evidence="16 17">W431</strain>
    </source>
</reference>
<evidence type="ECO:0000256" key="10">
    <source>
        <dbReference type="ARBA" id="ARBA00023237"/>
    </source>
</evidence>
<comment type="caution">
    <text evidence="16">The sequence shown here is derived from an EMBL/GenBank/DDBJ whole genome shotgun (WGS) entry which is preliminary data.</text>
</comment>
<comment type="similarity">
    <text evidence="2">Belongs to the TonB-dependent receptor family. Hemoglobin/haptoglobin binding protein subfamily.</text>
</comment>
<evidence type="ECO:0000256" key="13">
    <source>
        <dbReference type="SAM" id="SignalP"/>
    </source>
</evidence>
<evidence type="ECO:0000259" key="15">
    <source>
        <dbReference type="Pfam" id="PF07715"/>
    </source>
</evidence>
<feature type="domain" description="TonB-dependent receptor plug" evidence="15">
    <location>
        <begin position="50"/>
        <end position="160"/>
    </location>
</feature>
<evidence type="ECO:0000256" key="7">
    <source>
        <dbReference type="ARBA" id="ARBA00023077"/>
    </source>
</evidence>
<dbReference type="NCBIfam" id="TIGR01786">
    <property type="entry name" value="TonB-hemlactrns"/>
    <property type="match status" value="1"/>
</dbReference>
<gene>
    <name evidence="16" type="ORF">RM573_04815</name>
</gene>
<dbReference type="RefSeq" id="WP_311578059.1">
    <property type="nucleotide sequence ID" value="NZ_JAVRIF010000002.1"/>
</dbReference>
<dbReference type="PROSITE" id="PS52016">
    <property type="entry name" value="TONB_DEPENDENT_REC_3"/>
    <property type="match status" value="1"/>
</dbReference>
<dbReference type="InterPro" id="IPR039426">
    <property type="entry name" value="TonB-dep_rcpt-like"/>
</dbReference>
<dbReference type="PANTHER" id="PTHR30069:SF29">
    <property type="entry name" value="HEMOGLOBIN AND HEMOGLOBIN-HAPTOGLOBIN-BINDING PROTEIN 1-RELATED"/>
    <property type="match status" value="1"/>
</dbReference>
<evidence type="ECO:0000313" key="17">
    <source>
        <dbReference type="Proteomes" id="UP001266357"/>
    </source>
</evidence>
<dbReference type="InterPro" id="IPR036942">
    <property type="entry name" value="Beta-barrel_TonB_sf"/>
</dbReference>
<dbReference type="EMBL" id="JAVRIF010000002">
    <property type="protein sequence ID" value="MDT0602906.1"/>
    <property type="molecule type" value="Genomic_DNA"/>
</dbReference>
<dbReference type="CDD" id="cd01347">
    <property type="entry name" value="ligand_gated_channel"/>
    <property type="match status" value="1"/>
</dbReference>
<dbReference type="InterPro" id="IPR010949">
    <property type="entry name" value="TonB_Hb/transfer/lactofer_rcpt"/>
</dbReference>
<feature type="domain" description="TonB-dependent receptor-like beta-barrel" evidence="14">
    <location>
        <begin position="248"/>
        <end position="698"/>
    </location>
</feature>
<dbReference type="InterPro" id="IPR037066">
    <property type="entry name" value="Plug_dom_sf"/>
</dbReference>
<evidence type="ECO:0000256" key="8">
    <source>
        <dbReference type="ARBA" id="ARBA00023136"/>
    </source>
</evidence>
<evidence type="ECO:0000259" key="14">
    <source>
        <dbReference type="Pfam" id="PF00593"/>
    </source>
</evidence>
<evidence type="ECO:0000256" key="4">
    <source>
        <dbReference type="ARBA" id="ARBA00022452"/>
    </source>
</evidence>
<dbReference type="Proteomes" id="UP001266357">
    <property type="component" value="Unassembled WGS sequence"/>
</dbReference>
<dbReference type="InterPro" id="IPR000531">
    <property type="entry name" value="Beta-barrel_TonB"/>
</dbReference>
<keyword evidence="8 11" id="KW-0472">Membrane</keyword>
<dbReference type="SUPFAM" id="SSF56935">
    <property type="entry name" value="Porins"/>
    <property type="match status" value="1"/>
</dbReference>
<evidence type="ECO:0000256" key="5">
    <source>
        <dbReference type="ARBA" id="ARBA00022692"/>
    </source>
</evidence>
<evidence type="ECO:0000256" key="9">
    <source>
        <dbReference type="ARBA" id="ARBA00023170"/>
    </source>
</evidence>
<keyword evidence="3 11" id="KW-0813">Transport</keyword>
<evidence type="ECO:0000256" key="3">
    <source>
        <dbReference type="ARBA" id="ARBA00022448"/>
    </source>
</evidence>
<evidence type="ECO:0000256" key="6">
    <source>
        <dbReference type="ARBA" id="ARBA00022729"/>
    </source>
</evidence>
<organism evidence="16 17">
    <name type="scientific">Thalassotalea castellviae</name>
    <dbReference type="NCBI Taxonomy" id="3075612"/>
    <lineage>
        <taxon>Bacteria</taxon>
        <taxon>Pseudomonadati</taxon>
        <taxon>Pseudomonadota</taxon>
        <taxon>Gammaproteobacteria</taxon>
        <taxon>Alteromonadales</taxon>
        <taxon>Colwelliaceae</taxon>
        <taxon>Thalassotalea</taxon>
    </lineage>
</organism>
<keyword evidence="17" id="KW-1185">Reference proteome</keyword>
<accession>A0ABU2ZY97</accession>
<feature type="signal peptide" evidence="13">
    <location>
        <begin position="1"/>
        <end position="23"/>
    </location>
</feature>
<dbReference type="PANTHER" id="PTHR30069">
    <property type="entry name" value="TONB-DEPENDENT OUTER MEMBRANE RECEPTOR"/>
    <property type="match status" value="1"/>
</dbReference>
<keyword evidence="5 11" id="KW-0812">Transmembrane</keyword>
<keyword evidence="7 12" id="KW-0798">TonB box</keyword>
<dbReference type="NCBIfam" id="TIGR01785">
    <property type="entry name" value="TonB-hemin"/>
    <property type="match status" value="1"/>
</dbReference>
<keyword evidence="4 11" id="KW-1134">Transmembrane beta strand</keyword>
<keyword evidence="6 13" id="KW-0732">Signal</keyword>
<dbReference type="Gene3D" id="2.40.170.20">
    <property type="entry name" value="TonB-dependent receptor, beta-barrel domain"/>
    <property type="match status" value="1"/>
</dbReference>
<dbReference type="InterPro" id="IPR012910">
    <property type="entry name" value="Plug_dom"/>
</dbReference>
<keyword evidence="9 16" id="KW-0675">Receptor</keyword>
<dbReference type="Gene3D" id="2.170.130.10">
    <property type="entry name" value="TonB-dependent receptor, plug domain"/>
    <property type="match status" value="1"/>
</dbReference>
<feature type="chain" id="PRO_5046550621" evidence="13">
    <location>
        <begin position="24"/>
        <end position="737"/>
    </location>
</feature>
<dbReference type="Pfam" id="PF00593">
    <property type="entry name" value="TonB_dep_Rec_b-barrel"/>
    <property type="match status" value="1"/>
</dbReference>
<keyword evidence="10 11" id="KW-0998">Cell outer membrane</keyword>
<dbReference type="Pfam" id="PF07715">
    <property type="entry name" value="Plug"/>
    <property type="match status" value="1"/>
</dbReference>
<dbReference type="InterPro" id="IPR011276">
    <property type="entry name" value="TonB_haem/Hb_rcpt"/>
</dbReference>
<evidence type="ECO:0000256" key="12">
    <source>
        <dbReference type="RuleBase" id="RU003357"/>
    </source>
</evidence>